<sequence>MTALPPISGACLCGAVTVTMVPAAAEVHACHCGQCRRWTGSAFLEIDAAPGTLEAKGPVVAFASSDWAERAHCGACGSPLWYRLTQPGADTHAVSAGLFENAAGFPLTKEIYVDRKPEGYAFAGDHRRMTEAEFLASIGVSAEGEGQ</sequence>
<keyword evidence="3" id="KW-0862">Zinc</keyword>
<dbReference type="GO" id="GO:0016846">
    <property type="term" value="F:carbon-sulfur lyase activity"/>
    <property type="evidence" value="ECO:0007669"/>
    <property type="project" value="InterPro"/>
</dbReference>
<protein>
    <recommendedName>
        <fullName evidence="5">CENP-V/GFA domain-containing protein</fullName>
    </recommendedName>
</protein>
<keyword evidence="2" id="KW-0479">Metal-binding</keyword>
<evidence type="ECO:0000256" key="2">
    <source>
        <dbReference type="ARBA" id="ARBA00022723"/>
    </source>
</evidence>
<feature type="domain" description="CENP-V/GFA" evidence="5">
    <location>
        <begin position="7"/>
        <end position="121"/>
    </location>
</feature>
<accession>A0A2S8S8Z3</accession>
<keyword evidence="4" id="KW-0456">Lyase</keyword>
<evidence type="ECO:0000256" key="1">
    <source>
        <dbReference type="ARBA" id="ARBA00005495"/>
    </source>
</evidence>
<dbReference type="GO" id="GO:0046872">
    <property type="term" value="F:metal ion binding"/>
    <property type="evidence" value="ECO:0007669"/>
    <property type="project" value="UniProtKB-KW"/>
</dbReference>
<dbReference type="InterPro" id="IPR006913">
    <property type="entry name" value="CENP-V/GFA"/>
</dbReference>
<dbReference type="OrthoDB" id="9807246at2"/>
<dbReference type="Pfam" id="PF04828">
    <property type="entry name" value="GFA"/>
    <property type="match status" value="1"/>
</dbReference>
<evidence type="ECO:0000256" key="3">
    <source>
        <dbReference type="ARBA" id="ARBA00022833"/>
    </source>
</evidence>
<dbReference type="AlphaFoldDB" id="A0A2S8S8Z3"/>
<dbReference type="InterPro" id="IPR011057">
    <property type="entry name" value="Mss4-like_sf"/>
</dbReference>
<organism evidence="6 7">
    <name type="scientific">Albidovulum denitrificans</name>
    <dbReference type="NCBI Taxonomy" id="404881"/>
    <lineage>
        <taxon>Bacteria</taxon>
        <taxon>Pseudomonadati</taxon>
        <taxon>Pseudomonadota</taxon>
        <taxon>Alphaproteobacteria</taxon>
        <taxon>Rhodobacterales</taxon>
        <taxon>Paracoccaceae</taxon>
        <taxon>Albidovulum</taxon>
    </lineage>
</organism>
<gene>
    <name evidence="6" type="ORF">LX70_02039</name>
</gene>
<evidence type="ECO:0000313" key="7">
    <source>
        <dbReference type="Proteomes" id="UP000238338"/>
    </source>
</evidence>
<evidence type="ECO:0000259" key="5">
    <source>
        <dbReference type="PROSITE" id="PS51891"/>
    </source>
</evidence>
<keyword evidence="7" id="KW-1185">Reference proteome</keyword>
<dbReference type="Gene3D" id="3.90.1590.10">
    <property type="entry name" value="glutathione-dependent formaldehyde- activating enzyme (gfa)"/>
    <property type="match status" value="1"/>
</dbReference>
<comment type="similarity">
    <text evidence="1">Belongs to the Gfa family.</text>
</comment>
<dbReference type="SUPFAM" id="SSF51316">
    <property type="entry name" value="Mss4-like"/>
    <property type="match status" value="1"/>
</dbReference>
<name>A0A2S8S8Z3_9RHOB</name>
<dbReference type="RefSeq" id="WP_105514648.1">
    <property type="nucleotide sequence ID" value="NZ_PVEP01000003.1"/>
</dbReference>
<dbReference type="Proteomes" id="UP000238338">
    <property type="component" value="Unassembled WGS sequence"/>
</dbReference>
<evidence type="ECO:0000256" key="4">
    <source>
        <dbReference type="ARBA" id="ARBA00023239"/>
    </source>
</evidence>
<evidence type="ECO:0000313" key="6">
    <source>
        <dbReference type="EMBL" id="PQV57178.1"/>
    </source>
</evidence>
<dbReference type="PANTHER" id="PTHR33337">
    <property type="entry name" value="GFA DOMAIN-CONTAINING PROTEIN"/>
    <property type="match status" value="1"/>
</dbReference>
<proteinExistence type="inferred from homology"/>
<comment type="caution">
    <text evidence="6">The sequence shown here is derived from an EMBL/GenBank/DDBJ whole genome shotgun (WGS) entry which is preliminary data.</text>
</comment>
<dbReference type="EMBL" id="PVEP01000003">
    <property type="protein sequence ID" value="PQV57178.1"/>
    <property type="molecule type" value="Genomic_DNA"/>
</dbReference>
<reference evidence="6 7" key="1">
    <citation type="submission" date="2018-02" db="EMBL/GenBank/DDBJ databases">
        <title>Genomic Encyclopedia of Archaeal and Bacterial Type Strains, Phase II (KMG-II): from individual species to whole genera.</title>
        <authorList>
            <person name="Goeker M."/>
        </authorList>
    </citation>
    <scope>NUCLEOTIDE SEQUENCE [LARGE SCALE GENOMIC DNA]</scope>
    <source>
        <strain evidence="6 7">DSM 18921</strain>
    </source>
</reference>
<dbReference type="PROSITE" id="PS51891">
    <property type="entry name" value="CENP_V_GFA"/>
    <property type="match status" value="1"/>
</dbReference>
<dbReference type="PANTHER" id="PTHR33337:SF40">
    <property type="entry name" value="CENP-V_GFA DOMAIN-CONTAINING PROTEIN-RELATED"/>
    <property type="match status" value="1"/>
</dbReference>